<protein>
    <submittedName>
        <fullName evidence="2">Uncharacterized protein</fullName>
    </submittedName>
</protein>
<gene>
    <name evidence="2" type="ORF">B0J11DRAFT_540772</name>
</gene>
<comment type="caution">
    <text evidence="2">The sequence shown here is derived from an EMBL/GenBank/DDBJ whole genome shotgun (WGS) entry which is preliminary data.</text>
</comment>
<accession>A0A9P9D8E4</accession>
<sequence length="290" mass="34297">MSPPRQGRKSLYKSKCSDHELILVKNERLKNLAVDKSSNEESESQNLSFQLAALQSSHTTLQESHATLQRSHSDCQELVKTYENHIDGITATNEAQRQHYNNAILNMNSEMARMQRDFNDHLPTNNPDWYKTSALQESIIRLRRETIQSRRVNEELNSRLERTVAEYQEVVDLLSNQQKYHYYHPNTNIITTKPGKQARFESIEEEEERKRKLAAVEEQQKRIRRDDEALEALIERARKWKLGKHYPPERKGWQEQVEKSAWERWEGMTWLEEASEEDRNEAVRLGLWVP</sequence>
<dbReference type="EMBL" id="JAGMWT010000017">
    <property type="protein sequence ID" value="KAH7114352.1"/>
    <property type="molecule type" value="Genomic_DNA"/>
</dbReference>
<proteinExistence type="predicted"/>
<evidence type="ECO:0000313" key="2">
    <source>
        <dbReference type="EMBL" id="KAH7114352.1"/>
    </source>
</evidence>
<evidence type="ECO:0000256" key="1">
    <source>
        <dbReference type="SAM" id="Coils"/>
    </source>
</evidence>
<keyword evidence="3" id="KW-1185">Reference proteome</keyword>
<dbReference type="Proteomes" id="UP000700596">
    <property type="component" value="Unassembled WGS sequence"/>
</dbReference>
<reference evidence="2" key="1">
    <citation type="journal article" date="2021" name="Nat. Commun.">
        <title>Genetic determinants of endophytism in the Arabidopsis root mycobiome.</title>
        <authorList>
            <person name="Mesny F."/>
            <person name="Miyauchi S."/>
            <person name="Thiergart T."/>
            <person name="Pickel B."/>
            <person name="Atanasova L."/>
            <person name="Karlsson M."/>
            <person name="Huettel B."/>
            <person name="Barry K.W."/>
            <person name="Haridas S."/>
            <person name="Chen C."/>
            <person name="Bauer D."/>
            <person name="Andreopoulos W."/>
            <person name="Pangilinan J."/>
            <person name="LaButti K."/>
            <person name="Riley R."/>
            <person name="Lipzen A."/>
            <person name="Clum A."/>
            <person name="Drula E."/>
            <person name="Henrissat B."/>
            <person name="Kohler A."/>
            <person name="Grigoriev I.V."/>
            <person name="Martin F.M."/>
            <person name="Hacquard S."/>
        </authorList>
    </citation>
    <scope>NUCLEOTIDE SEQUENCE</scope>
    <source>
        <strain evidence="2">MPI-CAGE-CH-0243</strain>
    </source>
</reference>
<keyword evidence="1" id="KW-0175">Coiled coil</keyword>
<name>A0A9P9D8E4_9PLEO</name>
<dbReference type="AlphaFoldDB" id="A0A9P9D8E4"/>
<organism evidence="2 3">
    <name type="scientific">Dendryphion nanum</name>
    <dbReference type="NCBI Taxonomy" id="256645"/>
    <lineage>
        <taxon>Eukaryota</taxon>
        <taxon>Fungi</taxon>
        <taxon>Dikarya</taxon>
        <taxon>Ascomycota</taxon>
        <taxon>Pezizomycotina</taxon>
        <taxon>Dothideomycetes</taxon>
        <taxon>Pleosporomycetidae</taxon>
        <taxon>Pleosporales</taxon>
        <taxon>Torulaceae</taxon>
        <taxon>Dendryphion</taxon>
    </lineage>
</organism>
<feature type="coiled-coil region" evidence="1">
    <location>
        <begin position="203"/>
        <end position="236"/>
    </location>
</feature>
<dbReference type="OrthoDB" id="3801501at2759"/>
<evidence type="ECO:0000313" key="3">
    <source>
        <dbReference type="Proteomes" id="UP000700596"/>
    </source>
</evidence>